<evidence type="ECO:0000313" key="2">
    <source>
        <dbReference type="EMBL" id="MEC0238743.1"/>
    </source>
</evidence>
<feature type="transmembrane region" description="Helical" evidence="1">
    <location>
        <begin position="21"/>
        <end position="45"/>
    </location>
</feature>
<protein>
    <recommendedName>
        <fullName evidence="4">DUF4064 domain-containing protein</fullName>
    </recommendedName>
</protein>
<feature type="transmembrane region" description="Helical" evidence="1">
    <location>
        <begin position="65"/>
        <end position="91"/>
    </location>
</feature>
<dbReference type="Proteomes" id="UP001344632">
    <property type="component" value="Unassembled WGS sequence"/>
</dbReference>
<proteinExistence type="predicted"/>
<reference evidence="2 3" key="1">
    <citation type="submission" date="2023-03" db="EMBL/GenBank/DDBJ databases">
        <title>Bacillus Genome Sequencing.</title>
        <authorList>
            <person name="Dunlap C."/>
        </authorList>
    </citation>
    <scope>NUCLEOTIDE SEQUENCE [LARGE SCALE GENOMIC DNA]</scope>
    <source>
        <strain evidence="2 3">BD-525</strain>
    </source>
</reference>
<keyword evidence="1" id="KW-1133">Transmembrane helix</keyword>
<keyword evidence="3" id="KW-1185">Reference proteome</keyword>
<organism evidence="2 3">
    <name type="scientific">Paenibacillus dokdonensis</name>
    <dbReference type="NCBI Taxonomy" id="2567944"/>
    <lineage>
        <taxon>Bacteria</taxon>
        <taxon>Bacillati</taxon>
        <taxon>Bacillota</taxon>
        <taxon>Bacilli</taxon>
        <taxon>Bacillales</taxon>
        <taxon>Paenibacillaceae</taxon>
        <taxon>Paenibacillus</taxon>
    </lineage>
</organism>
<keyword evidence="1" id="KW-0812">Transmembrane</keyword>
<sequence length="127" mass="13444">MELPQPPQHPPQIKRHSGPGIASFIISLVSMLAYIISVGAMGAIFSSSLDGEGLSWSDSSTTGVTIITIILIGLFTANIIGIVLGIIGTVLRNRKKIFAILGLALNTVIILSFGLMFVILMLRAGRV</sequence>
<dbReference type="EMBL" id="JARLKZ010000002">
    <property type="protein sequence ID" value="MEC0238743.1"/>
    <property type="molecule type" value="Genomic_DNA"/>
</dbReference>
<keyword evidence="1" id="KW-0472">Membrane</keyword>
<feature type="transmembrane region" description="Helical" evidence="1">
    <location>
        <begin position="98"/>
        <end position="122"/>
    </location>
</feature>
<evidence type="ECO:0000313" key="3">
    <source>
        <dbReference type="Proteomes" id="UP001344632"/>
    </source>
</evidence>
<dbReference type="RefSeq" id="WP_326085522.1">
    <property type="nucleotide sequence ID" value="NZ_JARLKZ010000002.1"/>
</dbReference>
<gene>
    <name evidence="2" type="ORF">P4H66_02500</name>
</gene>
<evidence type="ECO:0000256" key="1">
    <source>
        <dbReference type="SAM" id="Phobius"/>
    </source>
</evidence>
<accession>A0ABU6GG92</accession>
<name>A0ABU6GG92_9BACL</name>
<comment type="caution">
    <text evidence="2">The sequence shown here is derived from an EMBL/GenBank/DDBJ whole genome shotgun (WGS) entry which is preliminary data.</text>
</comment>
<evidence type="ECO:0008006" key="4">
    <source>
        <dbReference type="Google" id="ProtNLM"/>
    </source>
</evidence>